<feature type="domain" description="CRAL-TRIO" evidence="4">
    <location>
        <begin position="108"/>
        <end position="283"/>
    </location>
</feature>
<evidence type="ECO:0000259" key="4">
    <source>
        <dbReference type="PROSITE" id="PS50191"/>
    </source>
</evidence>
<dbReference type="SUPFAM" id="SSF46938">
    <property type="entry name" value="CRAL/TRIO N-terminal domain"/>
    <property type="match status" value="1"/>
</dbReference>
<dbReference type="PANTHER" id="PTHR24252">
    <property type="entry name" value="ACROSIN-RELATED"/>
    <property type="match status" value="1"/>
</dbReference>
<dbReference type="SMART" id="SM00020">
    <property type="entry name" value="Tryp_SPc"/>
    <property type="match status" value="1"/>
</dbReference>
<dbReference type="InterPro" id="IPR036865">
    <property type="entry name" value="CRAL-TRIO_dom_sf"/>
</dbReference>
<feature type="signal peptide" evidence="3">
    <location>
        <begin position="1"/>
        <end position="27"/>
    </location>
</feature>
<evidence type="ECO:0000313" key="7">
    <source>
        <dbReference type="Proteomes" id="UP001642540"/>
    </source>
</evidence>
<evidence type="ECO:0000256" key="2">
    <source>
        <dbReference type="RuleBase" id="RU363034"/>
    </source>
</evidence>
<dbReference type="InterPro" id="IPR001254">
    <property type="entry name" value="Trypsin_dom"/>
</dbReference>
<dbReference type="InterPro" id="IPR001314">
    <property type="entry name" value="Peptidase_S1A"/>
</dbReference>
<dbReference type="Gene3D" id="3.40.525.10">
    <property type="entry name" value="CRAL-TRIO lipid binding domain"/>
    <property type="match status" value="1"/>
</dbReference>
<dbReference type="Pfam" id="PF00650">
    <property type="entry name" value="CRAL_TRIO"/>
    <property type="match status" value="1"/>
</dbReference>
<gene>
    <name evidence="6" type="ORF">ODALV1_LOCUS1042</name>
</gene>
<dbReference type="InterPro" id="IPR043504">
    <property type="entry name" value="Peptidase_S1_PA_chymotrypsin"/>
</dbReference>
<keyword evidence="2" id="KW-0378">Hydrolase</keyword>
<dbReference type="InterPro" id="IPR001251">
    <property type="entry name" value="CRAL-TRIO_dom"/>
</dbReference>
<dbReference type="SUPFAM" id="SSF50494">
    <property type="entry name" value="Trypsin-like serine proteases"/>
    <property type="match status" value="1"/>
</dbReference>
<comment type="caution">
    <text evidence="6">The sequence shown here is derived from an EMBL/GenBank/DDBJ whole genome shotgun (WGS) entry which is preliminary data.</text>
</comment>
<dbReference type="PROSITE" id="PS50240">
    <property type="entry name" value="TRYPSIN_DOM"/>
    <property type="match status" value="1"/>
</dbReference>
<evidence type="ECO:0000259" key="5">
    <source>
        <dbReference type="PROSITE" id="PS50240"/>
    </source>
</evidence>
<reference evidence="6 7" key="1">
    <citation type="submission" date="2024-08" db="EMBL/GenBank/DDBJ databases">
        <authorList>
            <person name="Cucini C."/>
            <person name="Frati F."/>
        </authorList>
    </citation>
    <scope>NUCLEOTIDE SEQUENCE [LARGE SCALE GENOMIC DNA]</scope>
</reference>
<dbReference type="InterPro" id="IPR009003">
    <property type="entry name" value="Peptidase_S1_PA"/>
</dbReference>
<organism evidence="6 7">
    <name type="scientific">Orchesella dallaii</name>
    <dbReference type="NCBI Taxonomy" id="48710"/>
    <lineage>
        <taxon>Eukaryota</taxon>
        <taxon>Metazoa</taxon>
        <taxon>Ecdysozoa</taxon>
        <taxon>Arthropoda</taxon>
        <taxon>Hexapoda</taxon>
        <taxon>Collembola</taxon>
        <taxon>Entomobryomorpha</taxon>
        <taxon>Entomobryoidea</taxon>
        <taxon>Orchesellidae</taxon>
        <taxon>Orchesellinae</taxon>
        <taxon>Orchesella</taxon>
    </lineage>
</organism>
<sequence>MCGNSVAPLSHLPWFVLVVFCLQFTHSINFDQEITLTLKEKNALNEIKRVMIPKIPQSSYVYKFAKDDLYFLKWLLVNDFNVRNAEQQLMNHLSWRETEKVDTIEKEDWESFIKEYPIFVENWDKIGRPVGEIWFSEWKTRDAVVSGNLRKIIRLLTYFMEIQTRQLFEARANGSNATQATFLADLEGANIIQQICPACLPAYLTITQNLETHYPYLWNQLYLVNMPAPFEIIVRLARNILRPSTRDVMKTYVHKNQWLPLLDKAIDKDQRSVRFGGTISVRSLQKLLEDPLAETPFATQPAKKNFTKFLPLINLKRWPDEPKDYHKINTTVHSVVELECSETMFMSPYHYPVQFNGSSSIYDRIDKSCKWTFVGTDPCIPKISCDYTHTQDCYSEYIEIMDGNKGYMKVCPGDTIQGYSAAHDLRDMYLHFNVIKPPAQKRNGKEVIFNCTVTCSNVRQAIPLPLVRAPKINPKCYCGTKPNDNRIVGGEDAKKSEFPWLVALVETNTRQPFCGGSIINNLFILTAGHCIKGKYMDYRNIQVIVNGHGFDSSPNLNIMVHKPNSKVYELEELQRLDAGNGSLRLNIDEIIVHPLYVSETNDFDVSLLRLQTPLDLTMKAEFGKEFQPPRSVCLPELGSYLRTYSNKKALIAGWGLPDIEAEGTPLILQKLGVNVFSPKVCKSLYAHRVNRRMLCAGHREGGKDACSGDSGGPLVVEDRPKVWYQIASVSWGEGCAVAENPGVYFRTTESAQWAHYHSNNNNATWCLVP</sequence>
<dbReference type="Pfam" id="PF00089">
    <property type="entry name" value="Trypsin"/>
    <property type="match status" value="1"/>
</dbReference>
<dbReference type="PROSITE" id="PS50191">
    <property type="entry name" value="CRAL_TRIO"/>
    <property type="match status" value="1"/>
</dbReference>
<dbReference type="CDD" id="cd00170">
    <property type="entry name" value="SEC14"/>
    <property type="match status" value="1"/>
</dbReference>
<keyword evidence="1" id="KW-1015">Disulfide bond</keyword>
<keyword evidence="7" id="KW-1185">Reference proteome</keyword>
<protein>
    <submittedName>
        <fullName evidence="6">Uncharacterized protein</fullName>
    </submittedName>
</protein>
<dbReference type="InterPro" id="IPR033116">
    <property type="entry name" value="TRYPSIN_SER"/>
</dbReference>
<dbReference type="InterPro" id="IPR018114">
    <property type="entry name" value="TRYPSIN_HIS"/>
</dbReference>
<dbReference type="CDD" id="cd00190">
    <property type="entry name" value="Tryp_SPc"/>
    <property type="match status" value="1"/>
</dbReference>
<dbReference type="InterPro" id="IPR036273">
    <property type="entry name" value="CRAL/TRIO_N_dom_sf"/>
</dbReference>
<dbReference type="PRINTS" id="PR00722">
    <property type="entry name" value="CHYMOTRYPSIN"/>
</dbReference>
<accession>A0ABP1PNI6</accession>
<keyword evidence="2" id="KW-0645">Protease</keyword>
<dbReference type="Gene3D" id="2.40.10.10">
    <property type="entry name" value="Trypsin-like serine proteases"/>
    <property type="match status" value="1"/>
</dbReference>
<evidence type="ECO:0000256" key="3">
    <source>
        <dbReference type="SAM" id="SignalP"/>
    </source>
</evidence>
<feature type="domain" description="Peptidase S1" evidence="5">
    <location>
        <begin position="487"/>
        <end position="759"/>
    </location>
</feature>
<dbReference type="SUPFAM" id="SSF52087">
    <property type="entry name" value="CRAL/TRIO domain"/>
    <property type="match status" value="1"/>
</dbReference>
<evidence type="ECO:0000256" key="1">
    <source>
        <dbReference type="ARBA" id="ARBA00023157"/>
    </source>
</evidence>
<dbReference type="PROSITE" id="PS00135">
    <property type="entry name" value="TRYPSIN_SER"/>
    <property type="match status" value="1"/>
</dbReference>
<dbReference type="Proteomes" id="UP001642540">
    <property type="component" value="Unassembled WGS sequence"/>
</dbReference>
<proteinExistence type="predicted"/>
<feature type="chain" id="PRO_5046415577" evidence="3">
    <location>
        <begin position="28"/>
        <end position="769"/>
    </location>
</feature>
<dbReference type="EMBL" id="CAXLJM020000004">
    <property type="protein sequence ID" value="CAL8070034.1"/>
    <property type="molecule type" value="Genomic_DNA"/>
</dbReference>
<dbReference type="PANTHER" id="PTHR24252:SF7">
    <property type="entry name" value="HYALIN"/>
    <property type="match status" value="1"/>
</dbReference>
<keyword evidence="3" id="KW-0732">Signal</keyword>
<dbReference type="PROSITE" id="PS00134">
    <property type="entry name" value="TRYPSIN_HIS"/>
    <property type="match status" value="1"/>
</dbReference>
<evidence type="ECO:0000313" key="6">
    <source>
        <dbReference type="EMBL" id="CAL8070034.1"/>
    </source>
</evidence>
<keyword evidence="2" id="KW-0720">Serine protease</keyword>
<name>A0ABP1PNI6_9HEXA</name>